<dbReference type="RefSeq" id="WP_075126959.1">
    <property type="nucleotide sequence ID" value="NZ_MSIE01000032.1"/>
</dbReference>
<evidence type="ECO:0000313" key="3">
    <source>
        <dbReference type="EMBL" id="OLF16158.1"/>
    </source>
</evidence>
<feature type="region of interest" description="Disordered" evidence="1">
    <location>
        <begin position="73"/>
        <end position="105"/>
    </location>
</feature>
<dbReference type="Proteomes" id="UP000185596">
    <property type="component" value="Unassembled WGS sequence"/>
</dbReference>
<accession>A0A1Q8CP87</accession>
<evidence type="ECO:0000259" key="2">
    <source>
        <dbReference type="Pfam" id="PF01471"/>
    </source>
</evidence>
<evidence type="ECO:0000256" key="1">
    <source>
        <dbReference type="SAM" id="MobiDB-lite"/>
    </source>
</evidence>
<proteinExistence type="predicted"/>
<sequence length="314" mass="32641">MANEPELAPGVSSEWVLYLQQTLNHHYQQTVTAESGEFDAALESVVQHFQRQQGMEPSGVVDAATWAALTDAGARTSEPDHQEHQRHAASSAQHGEAGHAAGAMHSTGAHAEEFPASFMEGGAPALKYSWPDIPIAAAAVDVGSAFVELELTLTGESTVAFPHAVTGATLDQNGLSVAAGHALDGLTNQLSVTNLGSDNPGLSAAVGTEFLQVSASPLTPNCIEFSGSCHLDYEVPTEHGNAKVTGQIGYKLKVTVTPHQQPEPEPEPVVDNAPSWVERHSEDLAKVGLVVLVAAFAIALAPETGGASLVLLGA</sequence>
<dbReference type="STRING" id="1912961.BU204_18600"/>
<keyword evidence="4" id="KW-1185">Reference proteome</keyword>
<feature type="compositionally biased region" description="Basic and acidic residues" evidence="1">
    <location>
        <begin position="77"/>
        <end position="86"/>
    </location>
</feature>
<dbReference type="InterPro" id="IPR002477">
    <property type="entry name" value="Peptidoglycan-bd-like"/>
</dbReference>
<feature type="domain" description="Peptidoglycan binding-like" evidence="2">
    <location>
        <begin position="16"/>
        <end position="69"/>
    </location>
</feature>
<dbReference type="InterPro" id="IPR036366">
    <property type="entry name" value="PGBDSf"/>
</dbReference>
<reference evidence="3 4" key="1">
    <citation type="submission" date="2016-12" db="EMBL/GenBank/DDBJ databases">
        <title>The draft genome sequence of Actinophytocola sp. 11-183.</title>
        <authorList>
            <person name="Wang W."/>
            <person name="Yuan L."/>
        </authorList>
    </citation>
    <scope>NUCLEOTIDE SEQUENCE [LARGE SCALE GENOMIC DNA]</scope>
    <source>
        <strain evidence="3 4">11-183</strain>
    </source>
</reference>
<organism evidence="3 4">
    <name type="scientific">Actinophytocola xanthii</name>
    <dbReference type="NCBI Taxonomy" id="1912961"/>
    <lineage>
        <taxon>Bacteria</taxon>
        <taxon>Bacillati</taxon>
        <taxon>Actinomycetota</taxon>
        <taxon>Actinomycetes</taxon>
        <taxon>Pseudonocardiales</taxon>
        <taxon>Pseudonocardiaceae</taxon>
    </lineage>
</organism>
<gene>
    <name evidence="3" type="ORF">BU204_18600</name>
</gene>
<dbReference type="Pfam" id="PF01471">
    <property type="entry name" value="PG_binding_1"/>
    <property type="match status" value="1"/>
</dbReference>
<comment type="caution">
    <text evidence="3">The sequence shown here is derived from an EMBL/GenBank/DDBJ whole genome shotgun (WGS) entry which is preliminary data.</text>
</comment>
<feature type="compositionally biased region" description="Low complexity" evidence="1">
    <location>
        <begin position="88"/>
        <end position="105"/>
    </location>
</feature>
<evidence type="ECO:0000313" key="4">
    <source>
        <dbReference type="Proteomes" id="UP000185596"/>
    </source>
</evidence>
<dbReference type="InterPro" id="IPR036365">
    <property type="entry name" value="PGBD-like_sf"/>
</dbReference>
<dbReference type="Gene3D" id="1.10.101.10">
    <property type="entry name" value="PGBD-like superfamily/PGBD"/>
    <property type="match status" value="1"/>
</dbReference>
<dbReference type="AlphaFoldDB" id="A0A1Q8CP87"/>
<dbReference type="EMBL" id="MSIE01000032">
    <property type="protein sequence ID" value="OLF16158.1"/>
    <property type="molecule type" value="Genomic_DNA"/>
</dbReference>
<protein>
    <recommendedName>
        <fullName evidence="2">Peptidoglycan binding-like domain-containing protein</fullName>
    </recommendedName>
</protein>
<name>A0A1Q8CP87_9PSEU</name>
<dbReference type="SUPFAM" id="SSF47090">
    <property type="entry name" value="PGBD-like"/>
    <property type="match status" value="1"/>
</dbReference>